<reference evidence="18" key="1">
    <citation type="submission" date="2019-08" db="EMBL/GenBank/DDBJ databases">
        <title>The genome of the North American firefly Photinus pyralis.</title>
        <authorList>
            <consortium name="Photinus pyralis genome working group"/>
            <person name="Fallon T.R."/>
            <person name="Sander Lower S.E."/>
            <person name="Weng J.-K."/>
        </authorList>
    </citation>
    <scope>NUCLEOTIDE SEQUENCE</scope>
    <source>
        <strain evidence="18">TRF0915ILg1</strain>
        <tissue evidence="18">Whole body</tissue>
    </source>
</reference>
<evidence type="ECO:0000256" key="10">
    <source>
        <dbReference type="ARBA" id="ARBA00022884"/>
    </source>
</evidence>
<dbReference type="SMART" id="SM01125">
    <property type="entry name" value="DCP2"/>
    <property type="match status" value="1"/>
</dbReference>
<dbReference type="GO" id="GO:0003723">
    <property type="term" value="F:RNA binding"/>
    <property type="evidence" value="ECO:0007669"/>
    <property type="project" value="UniProtKB-KW"/>
</dbReference>
<comment type="cofactor">
    <cofactor evidence="1">
        <name>Mn(2+)</name>
        <dbReference type="ChEBI" id="CHEBI:29035"/>
    </cofactor>
</comment>
<keyword evidence="8" id="KW-0479">Metal-binding</keyword>
<evidence type="ECO:0000256" key="12">
    <source>
        <dbReference type="ARBA" id="ARBA00023242"/>
    </source>
</evidence>
<dbReference type="InterPro" id="IPR000086">
    <property type="entry name" value="NUDIX_hydrolase_dom"/>
</dbReference>
<evidence type="ECO:0000259" key="17">
    <source>
        <dbReference type="PROSITE" id="PS51462"/>
    </source>
</evidence>
<organism evidence="18 19">
    <name type="scientific">Ignelater luminosus</name>
    <name type="common">Cucubano</name>
    <name type="synonym">Pyrophorus luminosus</name>
    <dbReference type="NCBI Taxonomy" id="2038154"/>
    <lineage>
        <taxon>Eukaryota</taxon>
        <taxon>Metazoa</taxon>
        <taxon>Ecdysozoa</taxon>
        <taxon>Arthropoda</taxon>
        <taxon>Hexapoda</taxon>
        <taxon>Insecta</taxon>
        <taxon>Pterygota</taxon>
        <taxon>Neoptera</taxon>
        <taxon>Endopterygota</taxon>
        <taxon>Coleoptera</taxon>
        <taxon>Polyphaga</taxon>
        <taxon>Elateriformia</taxon>
        <taxon>Elateroidea</taxon>
        <taxon>Elateridae</taxon>
        <taxon>Agrypninae</taxon>
        <taxon>Pyrophorini</taxon>
        <taxon>Ignelater</taxon>
    </lineage>
</organism>
<keyword evidence="6" id="KW-0963">Cytoplasm</keyword>
<dbReference type="GO" id="GO:0030145">
    <property type="term" value="F:manganese ion binding"/>
    <property type="evidence" value="ECO:0007669"/>
    <property type="project" value="InterPro"/>
</dbReference>
<dbReference type="FunFam" id="3.90.79.10:FF:000003">
    <property type="entry name" value="M7GpppN-mRNA hydrolase isoform 2"/>
    <property type="match status" value="1"/>
</dbReference>
<dbReference type="SUPFAM" id="SSF55811">
    <property type="entry name" value="Nudix"/>
    <property type="match status" value="1"/>
</dbReference>
<dbReference type="PANTHER" id="PTHR23114:SF17">
    <property type="entry name" value="M7GPPPN-MRNA HYDROLASE"/>
    <property type="match status" value="1"/>
</dbReference>
<keyword evidence="11" id="KW-0464">Manganese</keyword>
<dbReference type="GO" id="GO:0000932">
    <property type="term" value="C:P-body"/>
    <property type="evidence" value="ECO:0007669"/>
    <property type="project" value="UniProtKB-SubCell"/>
</dbReference>
<dbReference type="CDD" id="cd03672">
    <property type="entry name" value="NUDIX_Dcp2p_Nudt20"/>
    <property type="match status" value="1"/>
</dbReference>
<protein>
    <recommendedName>
        <fullName evidence="15">m7GpppN-mRNA hydrolase</fullName>
    </recommendedName>
    <alternativeName>
        <fullName evidence="16">mRNA-decapping enzyme 2</fullName>
    </alternativeName>
</protein>
<sequence length="330" mass="38466">MSEDSFVKVKHSIPLDILSDLITRFLIHVPPESKQNLIRICFQIELAHWYYLDFYVANDNNLKGCTITEFAAHVFQHIPSLKSHCDNLNEIMEEWKLYKQSVPTYGAILLSEDLTHVLLVQSYFAKSSWGFPKGKVNEEEDPTHCAIREVLEETGFDITNYIDSNYYLESVIHEQLIRLYVIVGISMDTQFRPRTRNEIKACEWFAIGDLPNSKKDNASKLKMGVNPNAFFMVMPFIKRIKALSVNNNKNRRHRQKSASISEGENITKSKLKLNQRADTDDIKFIKKYKERKNSHSKKQLFNNTRDEIEFTAPSWLNFKFDKTAIMECIP</sequence>
<keyword evidence="12" id="KW-0539">Nucleus</keyword>
<evidence type="ECO:0000313" key="19">
    <source>
        <dbReference type="Proteomes" id="UP000801492"/>
    </source>
</evidence>
<comment type="subcellular location">
    <subcellularLocation>
        <location evidence="4">Cytoplasm</location>
        <location evidence="4">P-body</location>
    </subcellularLocation>
    <subcellularLocation>
        <location evidence="3">Nucleus</location>
    </subcellularLocation>
</comment>
<dbReference type="Gene3D" id="3.90.79.10">
    <property type="entry name" value="Nucleoside Triphosphate Pyrophosphohydrolase"/>
    <property type="match status" value="1"/>
</dbReference>
<dbReference type="GO" id="GO:0000184">
    <property type="term" value="P:nuclear-transcribed mRNA catabolic process, nonsense-mediated decay"/>
    <property type="evidence" value="ECO:0007669"/>
    <property type="project" value="InterPro"/>
</dbReference>
<dbReference type="InterPro" id="IPR007722">
    <property type="entry name" value="DCP2_BoxA"/>
</dbReference>
<evidence type="ECO:0000256" key="15">
    <source>
        <dbReference type="ARBA" id="ARBA00068566"/>
    </source>
</evidence>
<dbReference type="PROSITE" id="PS51462">
    <property type="entry name" value="NUDIX"/>
    <property type="match status" value="1"/>
</dbReference>
<keyword evidence="19" id="KW-1185">Reference proteome</keyword>
<dbReference type="InterPro" id="IPR036189">
    <property type="entry name" value="DCP2_BoxA_sf"/>
</dbReference>
<dbReference type="OrthoDB" id="18996at2759"/>
<comment type="caution">
    <text evidence="18">The sequence shown here is derived from an EMBL/GenBank/DDBJ whole genome shotgun (WGS) entry which is preliminary data.</text>
</comment>
<dbReference type="PROSITE" id="PS00893">
    <property type="entry name" value="NUDIX_BOX"/>
    <property type="match status" value="1"/>
</dbReference>
<evidence type="ECO:0000256" key="5">
    <source>
        <dbReference type="ARBA" id="ARBA00005279"/>
    </source>
</evidence>
<dbReference type="Pfam" id="PF05026">
    <property type="entry name" value="DCP2"/>
    <property type="match status" value="1"/>
</dbReference>
<keyword evidence="10" id="KW-0694">RNA-binding</keyword>
<comment type="similarity">
    <text evidence="5">Belongs to the Nudix hydrolase family. DCP2 subfamily.</text>
</comment>
<dbReference type="PANTHER" id="PTHR23114">
    <property type="entry name" value="M7GPPPN-MRNA HYDROLASE"/>
    <property type="match status" value="1"/>
</dbReference>
<dbReference type="GO" id="GO:0005634">
    <property type="term" value="C:nucleus"/>
    <property type="evidence" value="ECO:0007669"/>
    <property type="project" value="UniProtKB-SubCell"/>
</dbReference>
<name>A0A8K0GBY4_IGNLU</name>
<keyword evidence="9" id="KW-0378">Hydrolase</keyword>
<evidence type="ECO:0000256" key="14">
    <source>
        <dbReference type="ARBA" id="ARBA00060003"/>
    </source>
</evidence>
<dbReference type="FunFam" id="1.10.10.1050:FF:000001">
    <property type="entry name" value="M7GpppN-mRNA hydrolase isoform 2"/>
    <property type="match status" value="1"/>
</dbReference>
<dbReference type="Proteomes" id="UP000801492">
    <property type="component" value="Unassembled WGS sequence"/>
</dbReference>
<dbReference type="GO" id="GO:0000290">
    <property type="term" value="P:deadenylation-dependent decapping of nuclear-transcribed mRNA"/>
    <property type="evidence" value="ECO:0007669"/>
    <property type="project" value="InterPro"/>
</dbReference>
<dbReference type="InterPro" id="IPR020084">
    <property type="entry name" value="NUDIX_hydrolase_CS"/>
</dbReference>
<evidence type="ECO:0000313" key="18">
    <source>
        <dbReference type="EMBL" id="KAF2899100.1"/>
    </source>
</evidence>
<proteinExistence type="inferred from homology"/>
<comment type="catalytic activity">
    <reaction evidence="13">
        <text>a 5'-end (N(7)-methyl 5'-triphosphoguanosine)-ribonucleoside in mRNA + H2O = N(7)-methyl-GDP + a 5'-end phospho-ribonucleoside in mRNA + 2 H(+)</text>
        <dbReference type="Rhea" id="RHEA:67484"/>
        <dbReference type="Rhea" id="RHEA-COMP:15692"/>
        <dbReference type="Rhea" id="RHEA-COMP:17167"/>
        <dbReference type="ChEBI" id="CHEBI:15377"/>
        <dbReference type="ChEBI" id="CHEBI:15378"/>
        <dbReference type="ChEBI" id="CHEBI:63714"/>
        <dbReference type="ChEBI" id="CHEBI:138282"/>
        <dbReference type="ChEBI" id="CHEBI:156461"/>
        <dbReference type="EC" id="3.6.1.62"/>
    </reaction>
    <physiologicalReaction direction="left-to-right" evidence="13">
        <dbReference type="Rhea" id="RHEA:67485"/>
    </physiologicalReaction>
</comment>
<evidence type="ECO:0000256" key="8">
    <source>
        <dbReference type="ARBA" id="ARBA00022723"/>
    </source>
</evidence>
<feature type="domain" description="Nudix hydrolase" evidence="17">
    <location>
        <begin position="100"/>
        <end position="231"/>
    </location>
</feature>
<dbReference type="GO" id="GO:0140933">
    <property type="term" value="F:5'-(N(7)-methylguanosine 5'-triphospho)-[mRNA] hydrolase activity"/>
    <property type="evidence" value="ECO:0007669"/>
    <property type="project" value="UniProtKB-EC"/>
</dbReference>
<evidence type="ECO:0000256" key="6">
    <source>
        <dbReference type="ARBA" id="ARBA00022490"/>
    </source>
</evidence>
<evidence type="ECO:0000256" key="1">
    <source>
        <dbReference type="ARBA" id="ARBA00001936"/>
    </source>
</evidence>
<comment type="cofactor">
    <cofactor evidence="2">
        <name>Mg(2+)</name>
        <dbReference type="ChEBI" id="CHEBI:18420"/>
    </cofactor>
</comment>
<evidence type="ECO:0000256" key="9">
    <source>
        <dbReference type="ARBA" id="ARBA00022801"/>
    </source>
</evidence>
<evidence type="ECO:0000256" key="3">
    <source>
        <dbReference type="ARBA" id="ARBA00004123"/>
    </source>
</evidence>
<dbReference type="Gene3D" id="1.10.10.1050">
    <property type="entry name" value="Dcp2, box A domain"/>
    <property type="match status" value="1"/>
</dbReference>
<evidence type="ECO:0000256" key="13">
    <source>
        <dbReference type="ARBA" id="ARBA00047661"/>
    </source>
</evidence>
<evidence type="ECO:0000256" key="2">
    <source>
        <dbReference type="ARBA" id="ARBA00001946"/>
    </source>
</evidence>
<accession>A0A8K0GBY4</accession>
<comment type="function">
    <text evidence="14">Decapping metalloenzyme that catalyzes the cleavage of the cap structure on mRNAs. Removes the 7-methyl guanine cap structure from mRNA molecules, yielding a 5'-phosphorylated mRNA fragment and 7m-GDP. Necessary for the degradation of mRNAs, both in normal mRNA turnover and in nonsense-mediated mRNA decay. Plays a role in replication-dependent histone mRNA degradation. Has higher activity towards mRNAs that lack a poly(A) tail. Has no activity towards a cap structure lacking an RNA moiety. The presence of a N(6)-methyladenosine methylation at the second transcribed position of mRNAs (N(6),2'-O-dimethyladenosine cap; m6A(m)) provides resistance to DCP2-mediated decapping. Blocks autophagy in nutrient-rich conditions by repressing the expression of ATG-related genes through degradation of their transcripts.</text>
</comment>
<keyword evidence="7" id="KW-0597">Phosphoprotein</keyword>
<gene>
    <name evidence="18" type="ORF">ILUMI_07071</name>
</gene>
<evidence type="ECO:0000256" key="4">
    <source>
        <dbReference type="ARBA" id="ARBA00004201"/>
    </source>
</evidence>
<evidence type="ECO:0000256" key="11">
    <source>
        <dbReference type="ARBA" id="ARBA00023211"/>
    </source>
</evidence>
<evidence type="ECO:0000256" key="7">
    <source>
        <dbReference type="ARBA" id="ARBA00022553"/>
    </source>
</evidence>
<evidence type="ECO:0000256" key="16">
    <source>
        <dbReference type="ARBA" id="ARBA00078183"/>
    </source>
</evidence>
<dbReference type="InterPro" id="IPR044099">
    <property type="entry name" value="Dcp2_NUDIX"/>
</dbReference>
<dbReference type="SUPFAM" id="SSF140586">
    <property type="entry name" value="Dcp2 domain-like"/>
    <property type="match status" value="1"/>
</dbReference>
<dbReference type="Pfam" id="PF00293">
    <property type="entry name" value="NUDIX"/>
    <property type="match status" value="1"/>
</dbReference>
<dbReference type="AlphaFoldDB" id="A0A8K0GBY4"/>
<dbReference type="EMBL" id="VTPC01003050">
    <property type="protein sequence ID" value="KAF2899100.1"/>
    <property type="molecule type" value="Genomic_DNA"/>
</dbReference>
<dbReference type="InterPro" id="IPR015797">
    <property type="entry name" value="NUDIX_hydrolase-like_dom_sf"/>
</dbReference>